<evidence type="ECO:0000313" key="6">
    <source>
        <dbReference type="Proteomes" id="UP001239085"/>
    </source>
</evidence>
<dbReference type="EMBL" id="JAUSXK010000001">
    <property type="protein sequence ID" value="MDQ0642334.1"/>
    <property type="molecule type" value="Genomic_DNA"/>
</dbReference>
<protein>
    <recommendedName>
        <fullName evidence="7">Lsr2 family protein</fullName>
    </recommendedName>
</protein>
<evidence type="ECO:0000259" key="4">
    <source>
        <dbReference type="Pfam" id="PF23359"/>
    </source>
</evidence>
<name>A0ABU0P4T2_9MICO</name>
<feature type="domain" description="Lsr2 DNA-binding" evidence="4">
    <location>
        <begin position="78"/>
        <end position="113"/>
    </location>
</feature>
<reference evidence="5 6" key="1">
    <citation type="submission" date="2023-07" db="EMBL/GenBank/DDBJ databases">
        <title>Comparative genomics of wheat-associated soil bacteria to identify genetic determinants of phenazine resistance.</title>
        <authorList>
            <person name="Mouncey N."/>
        </authorList>
    </citation>
    <scope>NUCLEOTIDE SEQUENCE [LARGE SCALE GENOMIC DNA]</scope>
    <source>
        <strain evidence="5 6">W2I7</strain>
    </source>
</reference>
<evidence type="ECO:0000259" key="3">
    <source>
        <dbReference type="Pfam" id="PF11774"/>
    </source>
</evidence>
<keyword evidence="6" id="KW-1185">Reference proteome</keyword>
<feature type="compositionally biased region" description="Low complexity" evidence="2">
    <location>
        <begin position="58"/>
        <end position="70"/>
    </location>
</feature>
<evidence type="ECO:0000256" key="1">
    <source>
        <dbReference type="ARBA" id="ARBA00023125"/>
    </source>
</evidence>
<sequence>MARRIVHQLVDDIDGTVLGIGEGETVHFSLNSTAYEIDLTSENADAFREALEPYISVARRSSSASSSRGGTSRKRSAGSPETAAIREWANANGYTVSERGRVPGTIVDAYRAAH</sequence>
<dbReference type="InterPro" id="IPR024412">
    <property type="entry name" value="Lsr2_dim_dom"/>
</dbReference>
<feature type="region of interest" description="Disordered" evidence="2">
    <location>
        <begin position="58"/>
        <end position="83"/>
    </location>
</feature>
<evidence type="ECO:0008006" key="7">
    <source>
        <dbReference type="Google" id="ProtNLM"/>
    </source>
</evidence>
<dbReference type="InterPro" id="IPR036625">
    <property type="entry name" value="E3-bd_dom_sf"/>
</dbReference>
<keyword evidence="1" id="KW-0238">DNA-binding</keyword>
<dbReference type="Pfam" id="PF23359">
    <property type="entry name" value="Lsr2_DNA-bd"/>
    <property type="match status" value="1"/>
</dbReference>
<dbReference type="Proteomes" id="UP001239085">
    <property type="component" value="Unassembled WGS sequence"/>
</dbReference>
<comment type="caution">
    <text evidence="5">The sequence shown here is derived from an EMBL/GenBank/DDBJ whole genome shotgun (WGS) entry which is preliminary data.</text>
</comment>
<dbReference type="Gene3D" id="3.30.60.230">
    <property type="entry name" value="Lsr2, dimerization domain"/>
    <property type="match status" value="1"/>
</dbReference>
<accession>A0ABU0P4T2</accession>
<organism evidence="5 6">
    <name type="scientific">Microbacterium murale</name>
    <dbReference type="NCBI Taxonomy" id="1081040"/>
    <lineage>
        <taxon>Bacteria</taxon>
        <taxon>Bacillati</taxon>
        <taxon>Actinomycetota</taxon>
        <taxon>Actinomycetes</taxon>
        <taxon>Micrococcales</taxon>
        <taxon>Microbacteriaceae</taxon>
        <taxon>Microbacterium</taxon>
    </lineage>
</organism>
<dbReference type="InterPro" id="IPR055370">
    <property type="entry name" value="Lsr2_DNA-bd"/>
</dbReference>
<feature type="domain" description="Lsr2 dimerization" evidence="3">
    <location>
        <begin position="1"/>
        <end position="61"/>
    </location>
</feature>
<dbReference type="RefSeq" id="WP_307357956.1">
    <property type="nucleotide sequence ID" value="NZ_JAUSXK010000001.1"/>
</dbReference>
<evidence type="ECO:0000256" key="2">
    <source>
        <dbReference type="SAM" id="MobiDB-lite"/>
    </source>
</evidence>
<dbReference type="Gene3D" id="4.10.320.10">
    <property type="entry name" value="E3-binding domain"/>
    <property type="match status" value="1"/>
</dbReference>
<gene>
    <name evidence="5" type="ORF">QFZ46_000494</name>
</gene>
<evidence type="ECO:0000313" key="5">
    <source>
        <dbReference type="EMBL" id="MDQ0642334.1"/>
    </source>
</evidence>
<dbReference type="Pfam" id="PF11774">
    <property type="entry name" value="Lsr2"/>
    <property type="match status" value="1"/>
</dbReference>
<dbReference type="InterPro" id="IPR042261">
    <property type="entry name" value="Lsr2-like_dimerization"/>
</dbReference>
<proteinExistence type="predicted"/>